<keyword evidence="4" id="KW-0479">Metal-binding</keyword>
<keyword evidence="3" id="KW-0690">Ribosome biogenesis</keyword>
<keyword evidence="2" id="KW-0963">Cytoplasm</keyword>
<dbReference type="Pfam" id="PF12756">
    <property type="entry name" value="zf-C2H2_2"/>
    <property type="match status" value="1"/>
</dbReference>
<dbReference type="GO" id="GO:0003676">
    <property type="term" value="F:nucleic acid binding"/>
    <property type="evidence" value="ECO:0007669"/>
    <property type="project" value="InterPro"/>
</dbReference>
<dbReference type="SUPFAM" id="SSF57667">
    <property type="entry name" value="beta-beta-alpha zinc fingers"/>
    <property type="match status" value="2"/>
</dbReference>
<evidence type="ECO:0000256" key="1">
    <source>
        <dbReference type="ARBA" id="ARBA00004496"/>
    </source>
</evidence>
<evidence type="ECO:0000313" key="11">
    <source>
        <dbReference type="EMBL" id="PWY98835.1"/>
    </source>
</evidence>
<dbReference type="GO" id="GO:0008270">
    <property type="term" value="F:zinc ion binding"/>
    <property type="evidence" value="ECO:0007669"/>
    <property type="project" value="UniProtKB-KW"/>
</dbReference>
<dbReference type="InterPro" id="IPR040025">
    <property type="entry name" value="Znf622/Rei1/Reh1"/>
</dbReference>
<comment type="subcellular location">
    <subcellularLocation>
        <location evidence="1">Cytoplasm</location>
    </subcellularLocation>
</comment>
<evidence type="ECO:0000256" key="7">
    <source>
        <dbReference type="ARBA" id="ARBA00022833"/>
    </source>
</evidence>
<evidence type="ECO:0000256" key="8">
    <source>
        <dbReference type="ARBA" id="ARBA00034126"/>
    </source>
</evidence>
<feature type="compositionally biased region" description="Low complexity" evidence="9">
    <location>
        <begin position="167"/>
        <end position="177"/>
    </location>
</feature>
<feature type="compositionally biased region" description="Polar residues" evidence="9">
    <location>
        <begin position="1"/>
        <end position="12"/>
    </location>
</feature>
<dbReference type="InterPro" id="IPR003604">
    <property type="entry name" value="Matrin/U1-like-C_Znf_C2H2"/>
</dbReference>
<evidence type="ECO:0000256" key="3">
    <source>
        <dbReference type="ARBA" id="ARBA00022517"/>
    </source>
</evidence>
<feature type="compositionally biased region" description="Low complexity" evidence="9">
    <location>
        <begin position="377"/>
        <end position="390"/>
    </location>
</feature>
<sequence length="534" mass="58783">MATLVGSSSGEPSSAAAQQQQYDDETPLFTCLSCSIAFPNPEDQRVHYRSDLHRYNMKRRVANLPPVKADVFNAKILERRAALAQEQQSSTTVDKCDACDKRFASQNAFRDHLNSKKHKENVVKLENRQNKAAAATASTSSAPAASATAAAADGDVPLVFRIPKPAADATSTDTSATETVQESLEQTADEKRAAAAEKRKNAREALMVGEDATDEQIQAAIDAKVAASRRIDPTKECIFCPASKFNGLEESLAHMSKAHGFFVPDSEYLVDLPGLVAYLADKVSIGNICLYCNGRGRGFHSAESVRKHMLDKFHCKIAYATQEDQLELSDFYDFTSSYPAGEAAGSDEEWEDEDVAGADADEDMEVDGEVVDKTTKAKASAKSQDASTAAGDNDDNNDQVRYGDNEFELVLPSGARLGHRSMRRYYAQTLWQTPAGHAQQQQLEEEEEMSRRYGGGGALARRLIAESGMGHHTADGTIVQGRHGQLIKARNKGEAKEAKRHINEFRDRNFREQHMTKIGFRNNNQKHFRDPLLQ</sequence>
<evidence type="ECO:0000256" key="4">
    <source>
        <dbReference type="ARBA" id="ARBA00022723"/>
    </source>
</evidence>
<dbReference type="OrthoDB" id="19329at2759"/>
<gene>
    <name evidence="11" type="ORF">BCV70DRAFT_201627</name>
</gene>
<dbReference type="GO" id="GO:0042273">
    <property type="term" value="P:ribosomal large subunit biogenesis"/>
    <property type="evidence" value="ECO:0007669"/>
    <property type="project" value="TreeGrafter"/>
</dbReference>
<dbReference type="InterPro" id="IPR041661">
    <property type="entry name" value="ZN622/Rei1/Reh1_Znf-C2H2"/>
</dbReference>
<evidence type="ECO:0000256" key="5">
    <source>
        <dbReference type="ARBA" id="ARBA00022737"/>
    </source>
</evidence>
<dbReference type="STRING" id="1882483.A0A317XKJ5"/>
<keyword evidence="12" id="KW-1185">Reference proteome</keyword>
<dbReference type="Pfam" id="PF12171">
    <property type="entry name" value="zf-C2H2_jaz"/>
    <property type="match status" value="1"/>
</dbReference>
<dbReference type="InterPro" id="IPR013087">
    <property type="entry name" value="Znf_C2H2_type"/>
</dbReference>
<evidence type="ECO:0000256" key="9">
    <source>
        <dbReference type="SAM" id="MobiDB-lite"/>
    </source>
</evidence>
<organism evidence="11 12">
    <name type="scientific">Testicularia cyperi</name>
    <dbReference type="NCBI Taxonomy" id="1882483"/>
    <lineage>
        <taxon>Eukaryota</taxon>
        <taxon>Fungi</taxon>
        <taxon>Dikarya</taxon>
        <taxon>Basidiomycota</taxon>
        <taxon>Ustilaginomycotina</taxon>
        <taxon>Ustilaginomycetes</taxon>
        <taxon>Ustilaginales</taxon>
        <taxon>Anthracoideaceae</taxon>
        <taxon>Testicularia</taxon>
    </lineage>
</organism>
<feature type="domain" description="C2H2-type" evidence="10">
    <location>
        <begin position="96"/>
        <end position="118"/>
    </location>
</feature>
<evidence type="ECO:0000256" key="6">
    <source>
        <dbReference type="ARBA" id="ARBA00022771"/>
    </source>
</evidence>
<feature type="region of interest" description="Disordered" evidence="9">
    <location>
        <begin position="167"/>
        <end position="188"/>
    </location>
</feature>
<accession>A0A317XKJ5</accession>
<dbReference type="Gene3D" id="3.30.160.60">
    <property type="entry name" value="Classic Zinc Finger"/>
    <property type="match status" value="1"/>
</dbReference>
<evidence type="ECO:0000313" key="12">
    <source>
        <dbReference type="Proteomes" id="UP000246740"/>
    </source>
</evidence>
<dbReference type="PROSITE" id="PS00028">
    <property type="entry name" value="ZINC_FINGER_C2H2_1"/>
    <property type="match status" value="2"/>
</dbReference>
<dbReference type="GO" id="GO:0030687">
    <property type="term" value="C:preribosome, large subunit precursor"/>
    <property type="evidence" value="ECO:0007669"/>
    <property type="project" value="TreeGrafter"/>
</dbReference>
<evidence type="ECO:0000259" key="10">
    <source>
        <dbReference type="PROSITE" id="PS00028"/>
    </source>
</evidence>
<keyword evidence="7" id="KW-0862">Zinc</keyword>
<keyword evidence="6" id="KW-0863">Zinc-finger</keyword>
<dbReference type="EMBL" id="KZ819197">
    <property type="protein sequence ID" value="PWY98835.1"/>
    <property type="molecule type" value="Genomic_DNA"/>
</dbReference>
<evidence type="ECO:0000256" key="2">
    <source>
        <dbReference type="ARBA" id="ARBA00022490"/>
    </source>
</evidence>
<dbReference type="AlphaFoldDB" id="A0A317XKJ5"/>
<dbReference type="InterPro" id="IPR036236">
    <property type="entry name" value="Znf_C2H2_sf"/>
</dbReference>
<dbReference type="PANTHER" id="PTHR13182:SF8">
    <property type="entry name" value="CYTOPLASMIC 60S SUBUNIT BIOGENESIS FACTOR ZNF622"/>
    <property type="match status" value="1"/>
</dbReference>
<dbReference type="SMART" id="SM00451">
    <property type="entry name" value="ZnF_U1"/>
    <property type="match status" value="2"/>
</dbReference>
<dbReference type="GO" id="GO:0005737">
    <property type="term" value="C:cytoplasm"/>
    <property type="evidence" value="ECO:0007669"/>
    <property type="project" value="UniProtKB-SubCell"/>
</dbReference>
<protein>
    <recommendedName>
        <fullName evidence="10">C2H2-type domain-containing protein</fullName>
    </recommendedName>
</protein>
<dbReference type="PANTHER" id="PTHR13182">
    <property type="entry name" value="ZINC FINGER PROTEIN 622"/>
    <property type="match status" value="1"/>
</dbReference>
<feature type="region of interest" description="Disordered" evidence="9">
    <location>
        <begin position="372"/>
        <end position="401"/>
    </location>
</feature>
<proteinExistence type="inferred from homology"/>
<feature type="domain" description="C2H2-type" evidence="10">
    <location>
        <begin position="31"/>
        <end position="53"/>
    </location>
</feature>
<dbReference type="SMART" id="SM00355">
    <property type="entry name" value="ZnF_C2H2"/>
    <property type="match status" value="4"/>
</dbReference>
<feature type="region of interest" description="Disordered" evidence="9">
    <location>
        <begin position="1"/>
        <end position="21"/>
    </location>
</feature>
<dbReference type="FunCoup" id="A0A317XKJ5">
    <property type="interactions" value="259"/>
</dbReference>
<dbReference type="Proteomes" id="UP000246740">
    <property type="component" value="Unassembled WGS sequence"/>
</dbReference>
<name>A0A317XKJ5_9BASI</name>
<dbReference type="InterPro" id="IPR022755">
    <property type="entry name" value="Znf_C2H2_jaz"/>
</dbReference>
<reference evidence="11 12" key="1">
    <citation type="journal article" date="2018" name="Mol. Biol. Evol.">
        <title>Broad Genomic Sampling Reveals a Smut Pathogenic Ancestry of the Fungal Clade Ustilaginomycotina.</title>
        <authorList>
            <person name="Kijpornyongpan T."/>
            <person name="Mondo S.J."/>
            <person name="Barry K."/>
            <person name="Sandor L."/>
            <person name="Lee J."/>
            <person name="Lipzen A."/>
            <person name="Pangilinan J."/>
            <person name="LaButti K."/>
            <person name="Hainaut M."/>
            <person name="Henrissat B."/>
            <person name="Grigoriev I.V."/>
            <person name="Spatafora J.W."/>
            <person name="Aime M.C."/>
        </authorList>
    </citation>
    <scope>NUCLEOTIDE SEQUENCE [LARGE SCALE GENOMIC DNA]</scope>
    <source>
        <strain evidence="11 12">MCA 3645</strain>
    </source>
</reference>
<comment type="similarity">
    <text evidence="8">Belongs to the REI1 family.</text>
</comment>
<dbReference type="InParanoid" id="A0A317XKJ5"/>
<keyword evidence="5" id="KW-0677">Repeat</keyword>